<gene>
    <name evidence="6" type="ORF">FX988_04226</name>
</gene>
<dbReference type="InterPro" id="IPR000887">
    <property type="entry name" value="Aldlse_KDPG_KHG"/>
</dbReference>
<keyword evidence="4" id="KW-0456">Lyase</keyword>
<dbReference type="GO" id="GO:0016829">
    <property type="term" value="F:lyase activity"/>
    <property type="evidence" value="ECO:0007669"/>
    <property type="project" value="UniProtKB-KW"/>
</dbReference>
<dbReference type="InterPro" id="IPR013785">
    <property type="entry name" value="Aldolase_TIM"/>
</dbReference>
<dbReference type="CDD" id="cd00452">
    <property type="entry name" value="KDPG_aldolase"/>
    <property type="match status" value="1"/>
</dbReference>
<evidence type="ECO:0000256" key="1">
    <source>
        <dbReference type="ARBA" id="ARBA00004761"/>
    </source>
</evidence>
<evidence type="ECO:0000256" key="3">
    <source>
        <dbReference type="ARBA" id="ARBA00011233"/>
    </source>
</evidence>
<comment type="pathway">
    <text evidence="1">Carbohydrate acid metabolism.</text>
</comment>
<dbReference type="KEGG" id="pmes:FX988_04226"/>
<evidence type="ECO:0000313" key="6">
    <source>
        <dbReference type="EMBL" id="QHJ13945.1"/>
    </source>
</evidence>
<dbReference type="Gene3D" id="3.20.20.70">
    <property type="entry name" value="Aldolase class I"/>
    <property type="match status" value="1"/>
</dbReference>
<protein>
    <submittedName>
        <fullName evidence="6">KHG/KDPG aldolase</fullName>
    </submittedName>
</protein>
<accession>A0A857JPD0</accession>
<organism evidence="6 7">
    <name type="scientific">Paraglaciecola mesophila</name>
    <dbReference type="NCBI Taxonomy" id="197222"/>
    <lineage>
        <taxon>Bacteria</taxon>
        <taxon>Pseudomonadati</taxon>
        <taxon>Pseudomonadota</taxon>
        <taxon>Gammaproteobacteria</taxon>
        <taxon>Alteromonadales</taxon>
        <taxon>Alteromonadaceae</taxon>
        <taxon>Paraglaciecola</taxon>
    </lineage>
</organism>
<reference evidence="6 7" key="1">
    <citation type="submission" date="2019-12" db="EMBL/GenBank/DDBJ databases">
        <title>Genome sequencing and assembly of endphytes of Porphyra tenera.</title>
        <authorList>
            <person name="Park J.M."/>
            <person name="Shin R."/>
            <person name="Jo S.H."/>
        </authorList>
    </citation>
    <scope>NUCLEOTIDE SEQUENCE [LARGE SCALE GENOMIC DNA]</scope>
    <source>
        <strain evidence="6 7">GPM4</strain>
    </source>
</reference>
<dbReference type="Proteomes" id="UP000464524">
    <property type="component" value="Chromosome"/>
</dbReference>
<evidence type="ECO:0000256" key="4">
    <source>
        <dbReference type="ARBA" id="ARBA00023239"/>
    </source>
</evidence>
<dbReference type="PANTHER" id="PTHR30246">
    <property type="entry name" value="2-KETO-3-DEOXY-6-PHOSPHOGLUCONATE ALDOLASE"/>
    <property type="match status" value="1"/>
</dbReference>
<evidence type="ECO:0000313" key="7">
    <source>
        <dbReference type="Proteomes" id="UP000464524"/>
    </source>
</evidence>
<evidence type="ECO:0000256" key="2">
    <source>
        <dbReference type="ARBA" id="ARBA00006906"/>
    </source>
</evidence>
<proteinExistence type="inferred from homology"/>
<evidence type="ECO:0000256" key="5">
    <source>
        <dbReference type="ARBA" id="ARBA00023277"/>
    </source>
</evidence>
<dbReference type="EMBL" id="CP047656">
    <property type="protein sequence ID" value="QHJ13945.1"/>
    <property type="molecule type" value="Genomic_DNA"/>
</dbReference>
<dbReference type="SUPFAM" id="SSF51569">
    <property type="entry name" value="Aldolase"/>
    <property type="match status" value="1"/>
</dbReference>
<keyword evidence="7" id="KW-1185">Reference proteome</keyword>
<name>A0A857JPD0_9ALTE</name>
<comment type="subunit">
    <text evidence="3">Homotrimer.</text>
</comment>
<keyword evidence="5" id="KW-0119">Carbohydrate metabolism</keyword>
<dbReference type="RefSeq" id="WP_160181990.1">
    <property type="nucleotide sequence ID" value="NZ_CP047656.1"/>
</dbReference>
<sequence>MAMPDNSQMIETIAPASQSNTMTRDEVRQRLIREKLVVIIRVTDPNDIPPILACMHKAGVGAVEITSNTPGYQNAITQARTHYPDMLIGAGTITDISLVDEATKAGAQFLVTPNTSADVVRHAHSLDVPVVMGALTPTDVVNATQAKADIVKLFPAGAMGTGYLKDLAKGPFLNTTFFPVGGIDEHNYQQWMQNGAAGIGIGGALASPVSSDEEAETLIVKVSAMVETLKKYPVKEAK</sequence>
<dbReference type="Pfam" id="PF01081">
    <property type="entry name" value="Aldolase"/>
    <property type="match status" value="1"/>
</dbReference>
<dbReference type="OrthoDB" id="8590323at2"/>
<dbReference type="PANTHER" id="PTHR30246:SF1">
    <property type="entry name" value="2-DEHYDRO-3-DEOXY-6-PHOSPHOGALACTONATE ALDOLASE-RELATED"/>
    <property type="match status" value="1"/>
</dbReference>
<comment type="similarity">
    <text evidence="2">Belongs to the KHG/KDPG aldolase family.</text>
</comment>
<dbReference type="AlphaFoldDB" id="A0A857JPD0"/>